<protein>
    <submittedName>
        <fullName evidence="10">Chemotaxis protein MotA</fullName>
    </submittedName>
</protein>
<keyword evidence="4" id="KW-1003">Cell membrane</keyword>
<dbReference type="InterPro" id="IPR000540">
    <property type="entry name" value="Flag_MotA_CS"/>
</dbReference>
<dbReference type="PANTHER" id="PTHR30433">
    <property type="entry name" value="CHEMOTAXIS PROTEIN MOTA"/>
    <property type="match status" value="1"/>
</dbReference>
<evidence type="ECO:0000256" key="4">
    <source>
        <dbReference type="ARBA" id="ARBA00022475"/>
    </source>
</evidence>
<evidence type="ECO:0000256" key="8">
    <source>
        <dbReference type="SAM" id="Phobius"/>
    </source>
</evidence>
<dbReference type="AlphaFoldDB" id="A0A369B3N7"/>
<reference evidence="10 11" key="1">
    <citation type="submission" date="2018-07" db="EMBL/GenBank/DDBJ databases">
        <title>Genomic Encyclopedia of Type Strains, Phase IV (KMG-IV): sequencing the most valuable type-strain genomes for metagenomic binning, comparative biology and taxonomic classification.</title>
        <authorList>
            <person name="Goeker M."/>
        </authorList>
    </citation>
    <scope>NUCLEOTIDE SEQUENCE [LARGE SCALE GENOMIC DNA]</scope>
    <source>
        <strain evidence="10 11">DSM 27016</strain>
    </source>
</reference>
<feature type="transmembrane region" description="Helical" evidence="8">
    <location>
        <begin position="34"/>
        <end position="55"/>
    </location>
</feature>
<dbReference type="OrthoDB" id="9806929at2"/>
<dbReference type="EMBL" id="QPJT01000015">
    <property type="protein sequence ID" value="RCX14324.1"/>
    <property type="molecule type" value="Genomic_DNA"/>
</dbReference>
<evidence type="ECO:0000313" key="10">
    <source>
        <dbReference type="EMBL" id="RCX14324.1"/>
    </source>
</evidence>
<gene>
    <name evidence="10" type="ORF">DFR58_11547</name>
</gene>
<comment type="caution">
    <text evidence="10">The sequence shown here is derived from an EMBL/GenBank/DDBJ whole genome shotgun (WGS) entry which is preliminary data.</text>
</comment>
<evidence type="ECO:0000256" key="6">
    <source>
        <dbReference type="ARBA" id="ARBA00022989"/>
    </source>
</evidence>
<dbReference type="PANTHER" id="PTHR30433:SF3">
    <property type="entry name" value="MOTILITY PROTEIN A"/>
    <property type="match status" value="1"/>
</dbReference>
<evidence type="ECO:0000256" key="2">
    <source>
        <dbReference type="ARBA" id="ARBA00008038"/>
    </source>
</evidence>
<comment type="subcellular location">
    <subcellularLocation>
        <location evidence="1">Cell membrane</location>
        <topology evidence="1">Multi-pass membrane protein</topology>
    </subcellularLocation>
</comment>
<name>A0A369B3N7_9FIRM</name>
<keyword evidence="3" id="KW-0813">Transport</keyword>
<evidence type="ECO:0000256" key="7">
    <source>
        <dbReference type="ARBA" id="ARBA00023136"/>
    </source>
</evidence>
<dbReference type="InterPro" id="IPR002898">
    <property type="entry name" value="MotA_ExbB_proton_chnl"/>
</dbReference>
<comment type="similarity">
    <text evidence="2">Belongs to the MotA family.</text>
</comment>
<sequence>MDIGALIGLITAFSGLILGFLIEAKFEFTALSGLISAPAASFVLIGTIGAVILSFPVSELKKLPGALKTVFTIKHYNEVDMINQLAELSEKARKDGLLSLEQDAQSNENELIKKGLALVVDGIETEVIKDILERENELRESIHESGGKIFEAAGGYSPTMGVLGTVMGMVNILGHMGADTVALAHMIATAFVATMYGVLFANAVYLPFASRIKVKAEREKMINDLIIEGLLSIQAGENPRIIKEKLNLTLLEKMSGKSDSKQEQLEEVEG</sequence>
<feature type="transmembrane region" description="Helical" evidence="8">
    <location>
        <begin position="183"/>
        <end position="208"/>
    </location>
</feature>
<keyword evidence="11" id="KW-1185">Reference proteome</keyword>
<proteinExistence type="inferred from homology"/>
<keyword evidence="5 8" id="KW-0812">Transmembrane</keyword>
<evidence type="ECO:0000256" key="5">
    <source>
        <dbReference type="ARBA" id="ARBA00022692"/>
    </source>
</evidence>
<dbReference type="RefSeq" id="WP_114298349.1">
    <property type="nucleotide sequence ID" value="NZ_QPJT01000015.1"/>
</dbReference>
<evidence type="ECO:0000256" key="3">
    <source>
        <dbReference type="ARBA" id="ARBA00022448"/>
    </source>
</evidence>
<dbReference type="GO" id="GO:0005886">
    <property type="term" value="C:plasma membrane"/>
    <property type="evidence" value="ECO:0007669"/>
    <property type="project" value="UniProtKB-SubCell"/>
</dbReference>
<dbReference type="Proteomes" id="UP000253034">
    <property type="component" value="Unassembled WGS sequence"/>
</dbReference>
<dbReference type="Pfam" id="PF01618">
    <property type="entry name" value="MotA_ExbB"/>
    <property type="match status" value="1"/>
</dbReference>
<dbReference type="PROSITE" id="PS01307">
    <property type="entry name" value="MOTA"/>
    <property type="match status" value="1"/>
</dbReference>
<keyword evidence="6 8" id="KW-1133">Transmembrane helix</keyword>
<evidence type="ECO:0000259" key="9">
    <source>
        <dbReference type="Pfam" id="PF01618"/>
    </source>
</evidence>
<organism evidence="10 11">
    <name type="scientific">Anaerobacterium chartisolvens</name>
    <dbReference type="NCBI Taxonomy" id="1297424"/>
    <lineage>
        <taxon>Bacteria</taxon>
        <taxon>Bacillati</taxon>
        <taxon>Bacillota</taxon>
        <taxon>Clostridia</taxon>
        <taxon>Eubacteriales</taxon>
        <taxon>Oscillospiraceae</taxon>
        <taxon>Anaerobacterium</taxon>
    </lineage>
</organism>
<feature type="transmembrane region" description="Helical" evidence="8">
    <location>
        <begin position="6"/>
        <end position="22"/>
    </location>
</feature>
<evidence type="ECO:0000313" key="11">
    <source>
        <dbReference type="Proteomes" id="UP000253034"/>
    </source>
</evidence>
<dbReference type="InterPro" id="IPR047055">
    <property type="entry name" value="MotA-like"/>
</dbReference>
<evidence type="ECO:0000256" key="1">
    <source>
        <dbReference type="ARBA" id="ARBA00004651"/>
    </source>
</evidence>
<keyword evidence="7 8" id="KW-0472">Membrane</keyword>
<accession>A0A369B3N7</accession>
<dbReference type="GO" id="GO:0071978">
    <property type="term" value="P:bacterial-type flagellum-dependent swarming motility"/>
    <property type="evidence" value="ECO:0007669"/>
    <property type="project" value="InterPro"/>
</dbReference>
<dbReference type="GO" id="GO:0006935">
    <property type="term" value="P:chemotaxis"/>
    <property type="evidence" value="ECO:0007669"/>
    <property type="project" value="InterPro"/>
</dbReference>
<feature type="domain" description="MotA/TolQ/ExbB proton channel" evidence="9">
    <location>
        <begin position="105"/>
        <end position="220"/>
    </location>
</feature>